<comment type="caution">
    <text evidence="1">The sequence shown here is derived from an EMBL/GenBank/DDBJ whole genome shotgun (WGS) entry which is preliminary data.</text>
</comment>
<proteinExistence type="predicted"/>
<organism evidence="1 2">
    <name type="scientific">Eleutherodactylus coqui</name>
    <name type="common">Puerto Rican coqui</name>
    <dbReference type="NCBI Taxonomy" id="57060"/>
    <lineage>
        <taxon>Eukaryota</taxon>
        <taxon>Metazoa</taxon>
        <taxon>Chordata</taxon>
        <taxon>Craniata</taxon>
        <taxon>Vertebrata</taxon>
        <taxon>Euteleostomi</taxon>
        <taxon>Amphibia</taxon>
        <taxon>Batrachia</taxon>
        <taxon>Anura</taxon>
        <taxon>Neobatrachia</taxon>
        <taxon>Hyloidea</taxon>
        <taxon>Eleutherodactylidae</taxon>
        <taxon>Eleutherodactylinae</taxon>
        <taxon>Eleutherodactylus</taxon>
        <taxon>Eleutherodactylus</taxon>
    </lineage>
</organism>
<dbReference type="AlphaFoldDB" id="A0A8J6BBA4"/>
<dbReference type="EMBL" id="WNTK01005258">
    <property type="protein sequence ID" value="KAG9464026.1"/>
    <property type="molecule type" value="Genomic_DNA"/>
</dbReference>
<evidence type="ECO:0000313" key="1">
    <source>
        <dbReference type="EMBL" id="KAG9464026.1"/>
    </source>
</evidence>
<evidence type="ECO:0000313" key="2">
    <source>
        <dbReference type="Proteomes" id="UP000770717"/>
    </source>
</evidence>
<protein>
    <submittedName>
        <fullName evidence="1">Uncharacterized protein</fullName>
    </submittedName>
</protein>
<reference evidence="1" key="1">
    <citation type="thesis" date="2020" institute="ProQuest LLC" country="789 East Eisenhower Parkway, Ann Arbor, MI, USA">
        <title>Comparative Genomics and Chromosome Evolution.</title>
        <authorList>
            <person name="Mudd A.B."/>
        </authorList>
    </citation>
    <scope>NUCLEOTIDE SEQUENCE</scope>
    <source>
        <strain evidence="1">HN-11 Male</strain>
        <tissue evidence="1">Kidney and liver</tissue>
    </source>
</reference>
<gene>
    <name evidence="1" type="ORF">GDO78_020632</name>
</gene>
<dbReference type="Proteomes" id="UP000770717">
    <property type="component" value="Unassembled WGS sequence"/>
</dbReference>
<name>A0A8J6BBA4_ELECQ</name>
<accession>A0A8J6BBA4</accession>
<sequence>MCYVAWSWSVGCSDNTHEHGGDPDILDNDVCRQYGNTLGLVGHTSNTTTSLVTHPMLFYVGLRLWVLHDWTGLNRVRPEPTDHL</sequence>
<keyword evidence="2" id="KW-1185">Reference proteome</keyword>